<dbReference type="OrthoDB" id="6116224at2"/>
<dbReference type="GO" id="GO:0016757">
    <property type="term" value="F:glycosyltransferase activity"/>
    <property type="evidence" value="ECO:0007669"/>
    <property type="project" value="UniProtKB-KW"/>
</dbReference>
<name>A0A4R4D9N0_9PROT</name>
<dbReference type="InterPro" id="IPR001173">
    <property type="entry name" value="Glyco_trans_2-like"/>
</dbReference>
<feature type="domain" description="Glycosyltransferase 2-like" evidence="4">
    <location>
        <begin position="22"/>
        <end position="188"/>
    </location>
</feature>
<evidence type="ECO:0000256" key="2">
    <source>
        <dbReference type="ARBA" id="ARBA00022676"/>
    </source>
</evidence>
<evidence type="ECO:0000259" key="4">
    <source>
        <dbReference type="Pfam" id="PF00535"/>
    </source>
</evidence>
<evidence type="ECO:0000313" key="5">
    <source>
        <dbReference type="EMBL" id="TCZ57273.1"/>
    </source>
</evidence>
<protein>
    <submittedName>
        <fullName evidence="5">Glycosyltransferase</fullName>
    </submittedName>
</protein>
<dbReference type="EMBL" id="SKBM01000019">
    <property type="protein sequence ID" value="TCZ57273.1"/>
    <property type="molecule type" value="Genomic_DNA"/>
</dbReference>
<dbReference type="SUPFAM" id="SSF53448">
    <property type="entry name" value="Nucleotide-diphospho-sugar transferases"/>
    <property type="match status" value="1"/>
</dbReference>
<dbReference type="RefSeq" id="WP_132292673.1">
    <property type="nucleotide sequence ID" value="NZ_SKBM01000019.1"/>
</dbReference>
<accession>A0A4R4D9N0</accession>
<sequence length="317" mass="34664">MEVACGAVARQQDGRFVDPLLSVVICTHNRPDDVLTCIKALLPQLAGTESSLVVVDSASSHAEREVLEAALANLPDVLRIRLEQPGLSAARNAGVLATASQWIAFLDDDAVPEPQWHARLLAVLRQVPETCGALGGRILPLFPEGQSPKLGARWKQYVSVNDAEGAWDCTEAPNVIGANLVFRRQAVQQAGGFATELGRYGEALLSGEEVVMIRRMRAAGWRIRYDSSFCVGHKVAPTRLGRGWVRARAYWEGISTVRIARLERDRAWPRLAMKVLLTLPLVGLLALLRLPGEWDFRLSFNCGVLAEALGLSRRFGG</sequence>
<keyword evidence="6" id="KW-1185">Reference proteome</keyword>
<comment type="similarity">
    <text evidence="1">Belongs to the glycosyltransferase 2 family.</text>
</comment>
<dbReference type="Gene3D" id="3.90.550.10">
    <property type="entry name" value="Spore Coat Polysaccharide Biosynthesis Protein SpsA, Chain A"/>
    <property type="match status" value="1"/>
</dbReference>
<evidence type="ECO:0000256" key="1">
    <source>
        <dbReference type="ARBA" id="ARBA00006739"/>
    </source>
</evidence>
<gene>
    <name evidence="5" type="ORF">EXY23_18225</name>
</gene>
<dbReference type="PANTHER" id="PTHR43179">
    <property type="entry name" value="RHAMNOSYLTRANSFERASE WBBL"/>
    <property type="match status" value="1"/>
</dbReference>
<evidence type="ECO:0000313" key="6">
    <source>
        <dbReference type="Proteomes" id="UP000295023"/>
    </source>
</evidence>
<comment type="caution">
    <text evidence="5">The sequence shown here is derived from an EMBL/GenBank/DDBJ whole genome shotgun (WGS) entry which is preliminary data.</text>
</comment>
<reference evidence="5 6" key="1">
    <citation type="submission" date="2019-03" db="EMBL/GenBank/DDBJ databases">
        <title>Paracraurococcus aquatilis NE82 genome sequence.</title>
        <authorList>
            <person name="Zhao Y."/>
            <person name="Du Z."/>
        </authorList>
    </citation>
    <scope>NUCLEOTIDE SEQUENCE [LARGE SCALE GENOMIC DNA]</scope>
    <source>
        <strain evidence="5 6">NE82</strain>
    </source>
</reference>
<organism evidence="5 6">
    <name type="scientific">Roseicella aquatilis</name>
    <dbReference type="NCBI Taxonomy" id="2527868"/>
    <lineage>
        <taxon>Bacteria</taxon>
        <taxon>Pseudomonadati</taxon>
        <taxon>Pseudomonadota</taxon>
        <taxon>Alphaproteobacteria</taxon>
        <taxon>Acetobacterales</taxon>
        <taxon>Roseomonadaceae</taxon>
        <taxon>Roseicella</taxon>
    </lineage>
</organism>
<dbReference type="Pfam" id="PF00535">
    <property type="entry name" value="Glycos_transf_2"/>
    <property type="match status" value="1"/>
</dbReference>
<keyword evidence="3 5" id="KW-0808">Transferase</keyword>
<dbReference type="Proteomes" id="UP000295023">
    <property type="component" value="Unassembled WGS sequence"/>
</dbReference>
<evidence type="ECO:0000256" key="3">
    <source>
        <dbReference type="ARBA" id="ARBA00022679"/>
    </source>
</evidence>
<dbReference type="PANTHER" id="PTHR43179:SF12">
    <property type="entry name" value="GALACTOFURANOSYLTRANSFERASE GLFT2"/>
    <property type="match status" value="1"/>
</dbReference>
<keyword evidence="2" id="KW-0328">Glycosyltransferase</keyword>
<dbReference type="AlphaFoldDB" id="A0A4R4D9N0"/>
<proteinExistence type="inferred from homology"/>
<dbReference type="InterPro" id="IPR029044">
    <property type="entry name" value="Nucleotide-diphossugar_trans"/>
</dbReference>